<evidence type="ECO:0000256" key="1">
    <source>
        <dbReference type="PROSITE-ProRule" id="PRU00409"/>
    </source>
</evidence>
<gene>
    <name evidence="3" type="ORF">ACFSR9_01400</name>
</gene>
<sequence length="335" mass="37085">MSPPPRVLFNKNFNVTSAQIRALEGSPYEVWASHSDPHHGMLTAAPHTLTEPKGLLGEDYVAWLLDTCAAHGISLLLPGKERERLASHAQAFAAQGTRVIVPASEETQRHLERKDEFLRGWDEGILPIPQWRAFHTLEEFDAARAALQQSGVRLCMKPARGIYASGFRVLTEQPDPRSFLGGELYQLSMHSARELLSVGEWPTMLLMHTLEGAERSVDCVAWQGRLIRAVVRRKGPHGQVIEDRPDLVAAAENIAAKYGLSAVFNFQTKDQRGHAHLLEINARASGGLRYSMAAGINFPRLLLDAATGTLDWDHLPPVQTGLHVAEDKVVRAWTP</sequence>
<evidence type="ECO:0000313" key="3">
    <source>
        <dbReference type="EMBL" id="MFD2608097.1"/>
    </source>
</evidence>
<organism evidence="3 4">
    <name type="scientific">Deinococcus taklimakanensis</name>
    <dbReference type="NCBI Taxonomy" id="536443"/>
    <lineage>
        <taxon>Bacteria</taxon>
        <taxon>Thermotogati</taxon>
        <taxon>Deinococcota</taxon>
        <taxon>Deinococci</taxon>
        <taxon>Deinococcales</taxon>
        <taxon>Deinococcaceae</taxon>
        <taxon>Deinococcus</taxon>
    </lineage>
</organism>
<proteinExistence type="predicted"/>
<protein>
    <submittedName>
        <fullName evidence="3">ATP-grasp domain-containing protein</fullName>
    </submittedName>
</protein>
<comment type="caution">
    <text evidence="3">The sequence shown here is derived from an EMBL/GenBank/DDBJ whole genome shotgun (WGS) entry which is preliminary data.</text>
</comment>
<dbReference type="Proteomes" id="UP001597475">
    <property type="component" value="Unassembled WGS sequence"/>
</dbReference>
<dbReference type="InterPro" id="IPR011761">
    <property type="entry name" value="ATP-grasp"/>
</dbReference>
<dbReference type="PIRSF" id="PIRSF029120">
    <property type="entry name" value="UCP029120"/>
    <property type="match status" value="1"/>
</dbReference>
<dbReference type="EMBL" id="JBHUMK010000007">
    <property type="protein sequence ID" value="MFD2608097.1"/>
    <property type="molecule type" value="Genomic_DNA"/>
</dbReference>
<dbReference type="Pfam" id="PF15632">
    <property type="entry name" value="ATPgrasp_Ter"/>
    <property type="match status" value="1"/>
</dbReference>
<feature type="domain" description="ATP-grasp" evidence="2">
    <location>
        <begin position="118"/>
        <end position="307"/>
    </location>
</feature>
<name>A0ABW5P1V7_9DEIO</name>
<accession>A0ABW5P1V7</accession>
<keyword evidence="1" id="KW-0067">ATP-binding</keyword>
<dbReference type="RefSeq" id="WP_386842337.1">
    <property type="nucleotide sequence ID" value="NZ_JBHUMK010000007.1"/>
</dbReference>
<keyword evidence="1" id="KW-0547">Nucleotide-binding</keyword>
<dbReference type="PROSITE" id="PS50975">
    <property type="entry name" value="ATP_GRASP"/>
    <property type="match status" value="1"/>
</dbReference>
<dbReference type="Gene3D" id="3.30.470.20">
    <property type="entry name" value="ATP-grasp fold, B domain"/>
    <property type="match status" value="1"/>
</dbReference>
<reference evidence="4" key="1">
    <citation type="journal article" date="2019" name="Int. J. Syst. Evol. Microbiol.">
        <title>The Global Catalogue of Microorganisms (GCM) 10K type strain sequencing project: providing services to taxonomists for standard genome sequencing and annotation.</title>
        <authorList>
            <consortium name="The Broad Institute Genomics Platform"/>
            <consortium name="The Broad Institute Genome Sequencing Center for Infectious Disease"/>
            <person name="Wu L."/>
            <person name="Ma J."/>
        </authorList>
    </citation>
    <scope>NUCLEOTIDE SEQUENCE [LARGE SCALE GENOMIC DNA]</scope>
    <source>
        <strain evidence="4">KCTC 33842</strain>
    </source>
</reference>
<dbReference type="InterPro" id="IPR011226">
    <property type="entry name" value="ATP-grasp_fam"/>
</dbReference>
<evidence type="ECO:0000313" key="4">
    <source>
        <dbReference type="Proteomes" id="UP001597475"/>
    </source>
</evidence>
<evidence type="ECO:0000259" key="2">
    <source>
        <dbReference type="PROSITE" id="PS50975"/>
    </source>
</evidence>
<dbReference type="Gene3D" id="3.40.50.20">
    <property type="match status" value="1"/>
</dbReference>
<dbReference type="SUPFAM" id="SSF56059">
    <property type="entry name" value="Glutathione synthetase ATP-binding domain-like"/>
    <property type="match status" value="1"/>
</dbReference>
<keyword evidence="4" id="KW-1185">Reference proteome</keyword>